<reference evidence="2 3" key="1">
    <citation type="journal article" date="2022" name="G3 (Bethesda)">
        <title>Whole-genome sequence and methylome profiling of the almond [Prunus dulcis (Mill.) D.A. Webb] cultivar 'Nonpareil'.</title>
        <authorList>
            <person name="D'Amico-Willman K.M."/>
            <person name="Ouma W.Z."/>
            <person name="Meulia T."/>
            <person name="Sideli G.M."/>
            <person name="Gradziel T.M."/>
            <person name="Fresnedo-Ramirez J."/>
        </authorList>
    </citation>
    <scope>NUCLEOTIDE SEQUENCE [LARGE SCALE GENOMIC DNA]</scope>
    <source>
        <strain evidence="2">Clone GOH B32 T37-40</strain>
    </source>
</reference>
<dbReference type="EMBL" id="JAJFAZ020000004">
    <property type="protein sequence ID" value="KAI5334854.1"/>
    <property type="molecule type" value="Genomic_DNA"/>
</dbReference>
<keyword evidence="3" id="KW-1185">Reference proteome</keyword>
<dbReference type="Proteomes" id="UP001054821">
    <property type="component" value="Chromosome 4"/>
</dbReference>
<comment type="caution">
    <text evidence="2">The sequence shown here is derived from an EMBL/GenBank/DDBJ whole genome shotgun (WGS) entry which is preliminary data.</text>
</comment>
<accession>A0AAD4Z708</accession>
<evidence type="ECO:0000313" key="3">
    <source>
        <dbReference type="Proteomes" id="UP001054821"/>
    </source>
</evidence>
<evidence type="ECO:0000256" key="1">
    <source>
        <dbReference type="SAM" id="MobiDB-lite"/>
    </source>
</evidence>
<feature type="compositionally biased region" description="Basic and acidic residues" evidence="1">
    <location>
        <begin position="1"/>
        <end position="18"/>
    </location>
</feature>
<protein>
    <submittedName>
        <fullName evidence="2">Uncharacterized protein</fullName>
    </submittedName>
</protein>
<evidence type="ECO:0000313" key="2">
    <source>
        <dbReference type="EMBL" id="KAI5334854.1"/>
    </source>
</evidence>
<sequence>MCHKEKGEGPKENVREKVASIPLNIQSHSTNEEPRKRKKEARRVKNLNANILQEFVPSFSSLNRSKQPWLEAKRKRSKAAVKTQFETGPSYPSYDLIDKAAAPPPDTIPESTAPIAPLPGLMATNTLIASPAVPPQATATIGLAPPQRTVAKTAAQAHGLVAAAQ</sequence>
<gene>
    <name evidence="2" type="ORF">L3X38_024987</name>
</gene>
<name>A0AAD4Z708_PRUDU</name>
<dbReference type="AlphaFoldDB" id="A0AAD4Z708"/>
<feature type="region of interest" description="Disordered" evidence="1">
    <location>
        <begin position="1"/>
        <end position="42"/>
    </location>
</feature>
<feature type="region of interest" description="Disordered" evidence="1">
    <location>
        <begin position="92"/>
        <end position="115"/>
    </location>
</feature>
<proteinExistence type="predicted"/>
<organism evidence="2 3">
    <name type="scientific">Prunus dulcis</name>
    <name type="common">Almond</name>
    <name type="synonym">Amygdalus dulcis</name>
    <dbReference type="NCBI Taxonomy" id="3755"/>
    <lineage>
        <taxon>Eukaryota</taxon>
        <taxon>Viridiplantae</taxon>
        <taxon>Streptophyta</taxon>
        <taxon>Embryophyta</taxon>
        <taxon>Tracheophyta</taxon>
        <taxon>Spermatophyta</taxon>
        <taxon>Magnoliopsida</taxon>
        <taxon>eudicotyledons</taxon>
        <taxon>Gunneridae</taxon>
        <taxon>Pentapetalae</taxon>
        <taxon>rosids</taxon>
        <taxon>fabids</taxon>
        <taxon>Rosales</taxon>
        <taxon>Rosaceae</taxon>
        <taxon>Amygdaloideae</taxon>
        <taxon>Amygdaleae</taxon>
        <taxon>Prunus</taxon>
    </lineage>
</organism>